<accession>A0ABD1ZTK9</accession>
<gene>
    <name evidence="2" type="ORF">V1478_018728</name>
</gene>
<organism evidence="2 3">
    <name type="scientific">Vespula squamosa</name>
    <name type="common">Southern yellow jacket</name>
    <name type="synonym">Wasp</name>
    <dbReference type="NCBI Taxonomy" id="30214"/>
    <lineage>
        <taxon>Eukaryota</taxon>
        <taxon>Metazoa</taxon>
        <taxon>Ecdysozoa</taxon>
        <taxon>Arthropoda</taxon>
        <taxon>Hexapoda</taxon>
        <taxon>Insecta</taxon>
        <taxon>Pterygota</taxon>
        <taxon>Neoptera</taxon>
        <taxon>Endopterygota</taxon>
        <taxon>Hymenoptera</taxon>
        <taxon>Apocrita</taxon>
        <taxon>Aculeata</taxon>
        <taxon>Vespoidea</taxon>
        <taxon>Vespidae</taxon>
        <taxon>Vespinae</taxon>
        <taxon>Vespula</taxon>
    </lineage>
</organism>
<feature type="compositionally biased region" description="Basic residues" evidence="1">
    <location>
        <begin position="18"/>
        <end position="29"/>
    </location>
</feature>
<name>A0ABD1ZTK9_VESSQ</name>
<reference evidence="2 3" key="1">
    <citation type="journal article" date="2024" name="Ann. Entomol. Soc. Am.">
        <title>Genomic analyses of the southern and eastern yellowjacket wasps (Hymenoptera: Vespidae) reveal evolutionary signatures of social life.</title>
        <authorList>
            <person name="Catto M.A."/>
            <person name="Caine P.B."/>
            <person name="Orr S.E."/>
            <person name="Hunt B.G."/>
            <person name="Goodisman M.A.D."/>
        </authorList>
    </citation>
    <scope>NUCLEOTIDE SEQUENCE [LARGE SCALE GENOMIC DNA]</scope>
    <source>
        <strain evidence="2">233</strain>
        <tissue evidence="2">Head and thorax</tissue>
    </source>
</reference>
<feature type="compositionally biased region" description="Low complexity" evidence="1">
    <location>
        <begin position="1"/>
        <end position="17"/>
    </location>
</feature>
<evidence type="ECO:0000256" key="1">
    <source>
        <dbReference type="SAM" id="MobiDB-lite"/>
    </source>
</evidence>
<comment type="caution">
    <text evidence="2">The sequence shown here is derived from an EMBL/GenBank/DDBJ whole genome shotgun (WGS) entry which is preliminary data.</text>
</comment>
<evidence type="ECO:0000313" key="2">
    <source>
        <dbReference type="EMBL" id="KAL2711707.1"/>
    </source>
</evidence>
<protein>
    <submittedName>
        <fullName evidence="2">Terminal nucleotidyltransferase 5C isoform X1</fullName>
    </submittedName>
</protein>
<proteinExistence type="predicted"/>
<feature type="region of interest" description="Disordered" evidence="1">
    <location>
        <begin position="1"/>
        <end position="54"/>
    </location>
</feature>
<keyword evidence="3" id="KW-1185">Reference proteome</keyword>
<sequence length="156" mass="17735">MNLTKMSSSSSSSSSSSRKSKNYQKKKKKEKEEKSSSSSSAASSSSSSSMSDIKKEEIKKLEVVVEKKKDEKMESTKKREETNQCIERVQIVPLMQNELFKQRTRILRTHELVSSINRYSCSVTFEKLSRSLKMSHAILLRQVPRLFSSNASSNVN</sequence>
<feature type="compositionally biased region" description="Low complexity" evidence="1">
    <location>
        <begin position="36"/>
        <end position="51"/>
    </location>
</feature>
<dbReference type="EMBL" id="JAUDFV010000173">
    <property type="protein sequence ID" value="KAL2711707.1"/>
    <property type="molecule type" value="Genomic_DNA"/>
</dbReference>
<dbReference type="AlphaFoldDB" id="A0ABD1ZTK9"/>
<evidence type="ECO:0000313" key="3">
    <source>
        <dbReference type="Proteomes" id="UP001607302"/>
    </source>
</evidence>
<dbReference type="Proteomes" id="UP001607302">
    <property type="component" value="Unassembled WGS sequence"/>
</dbReference>